<feature type="chain" id="PRO_5036802376" evidence="3">
    <location>
        <begin position="20"/>
        <end position="199"/>
    </location>
</feature>
<evidence type="ECO:0000313" key="5">
    <source>
        <dbReference type="WBParaSite" id="nRc.2.0.1.t12930-RA"/>
    </source>
</evidence>
<accession>A0A915IFL1</accession>
<sequence>MSNLIFFVILLSCFQHCSLKRGGGSRTGGGGSSSSGGSSSGGWPSSSGSSSSSSWSSWSYGSSSWHPWTSWSSGYDTHQNHGYGSPGSMPIVAVILIVIVIIIVLIYMCTQIANRSSEETPEHRPLVHDPKVPVWPTVYPPHPEPTTASNSSNKPMTDYEKMLAEVQDEVTKRYEKILFPHQEVRPSAPPAVESSFLHT</sequence>
<keyword evidence="2" id="KW-0472">Membrane</keyword>
<dbReference type="Proteomes" id="UP000887565">
    <property type="component" value="Unplaced"/>
</dbReference>
<evidence type="ECO:0000256" key="1">
    <source>
        <dbReference type="SAM" id="MobiDB-lite"/>
    </source>
</evidence>
<feature type="region of interest" description="Disordered" evidence="1">
    <location>
        <begin position="22"/>
        <end position="49"/>
    </location>
</feature>
<dbReference type="WBParaSite" id="nRc.2.0.1.t12930-RA">
    <property type="protein sequence ID" value="nRc.2.0.1.t12930-RA"/>
    <property type="gene ID" value="nRc.2.0.1.g12930"/>
</dbReference>
<evidence type="ECO:0000256" key="3">
    <source>
        <dbReference type="SAM" id="SignalP"/>
    </source>
</evidence>
<keyword evidence="3" id="KW-0732">Signal</keyword>
<name>A0A915IFL1_ROMCU</name>
<evidence type="ECO:0000313" key="4">
    <source>
        <dbReference type="Proteomes" id="UP000887565"/>
    </source>
</evidence>
<reference evidence="5" key="1">
    <citation type="submission" date="2022-11" db="UniProtKB">
        <authorList>
            <consortium name="WormBaseParasite"/>
        </authorList>
    </citation>
    <scope>IDENTIFICATION</scope>
</reference>
<evidence type="ECO:0000256" key="2">
    <source>
        <dbReference type="SAM" id="Phobius"/>
    </source>
</evidence>
<dbReference type="AlphaFoldDB" id="A0A915IFL1"/>
<keyword evidence="2" id="KW-0812">Transmembrane</keyword>
<protein>
    <submittedName>
        <fullName evidence="5">Uncharacterized protein</fullName>
    </submittedName>
</protein>
<proteinExistence type="predicted"/>
<feature type="transmembrane region" description="Helical" evidence="2">
    <location>
        <begin position="89"/>
        <end position="109"/>
    </location>
</feature>
<keyword evidence="2" id="KW-1133">Transmembrane helix</keyword>
<feature type="compositionally biased region" description="Gly residues" evidence="1">
    <location>
        <begin position="22"/>
        <end position="40"/>
    </location>
</feature>
<keyword evidence="4" id="KW-1185">Reference proteome</keyword>
<feature type="signal peptide" evidence="3">
    <location>
        <begin position="1"/>
        <end position="19"/>
    </location>
</feature>
<organism evidence="4 5">
    <name type="scientific">Romanomermis culicivorax</name>
    <name type="common">Nematode worm</name>
    <dbReference type="NCBI Taxonomy" id="13658"/>
    <lineage>
        <taxon>Eukaryota</taxon>
        <taxon>Metazoa</taxon>
        <taxon>Ecdysozoa</taxon>
        <taxon>Nematoda</taxon>
        <taxon>Enoplea</taxon>
        <taxon>Dorylaimia</taxon>
        <taxon>Mermithida</taxon>
        <taxon>Mermithoidea</taxon>
        <taxon>Mermithidae</taxon>
        <taxon>Romanomermis</taxon>
    </lineage>
</organism>